<protein>
    <submittedName>
        <fullName evidence="2">Adenosylcobinamide-phosphate synthase</fullName>
        <ecNumber evidence="2">6.3.1.10</ecNumber>
    </submittedName>
</protein>
<accession>A0A6J4J8R8</accession>
<name>A0A6J4J8R8_9ACTN</name>
<feature type="region of interest" description="Disordered" evidence="1">
    <location>
        <begin position="1"/>
        <end position="314"/>
    </location>
</feature>
<feature type="compositionally biased region" description="Basic and acidic residues" evidence="1">
    <location>
        <begin position="170"/>
        <end position="179"/>
    </location>
</feature>
<evidence type="ECO:0000313" key="2">
    <source>
        <dbReference type="EMBL" id="CAA9273446.1"/>
    </source>
</evidence>
<dbReference type="EC" id="6.3.1.10" evidence="2"/>
<feature type="compositionally biased region" description="Basic and acidic residues" evidence="1">
    <location>
        <begin position="265"/>
        <end position="283"/>
    </location>
</feature>
<dbReference type="AlphaFoldDB" id="A0A6J4J8R8"/>
<feature type="compositionally biased region" description="Basic residues" evidence="1">
    <location>
        <begin position="26"/>
        <end position="38"/>
    </location>
</feature>
<feature type="compositionally biased region" description="Basic residues" evidence="1">
    <location>
        <begin position="90"/>
        <end position="113"/>
    </location>
</feature>
<reference evidence="2" key="1">
    <citation type="submission" date="2020-02" db="EMBL/GenBank/DDBJ databases">
        <authorList>
            <person name="Meier V. D."/>
        </authorList>
    </citation>
    <scope>NUCLEOTIDE SEQUENCE</scope>
    <source>
        <strain evidence="2">AVDCRST_MAG52</strain>
    </source>
</reference>
<sequence>GHPFRGRPRPRRRRRPAAGRSASRPSRGRFRRRGRRSRAAGVEGLTGRRCLLRGRAGRRRVGAGRAAGPRYPATPCCATAHDRGDDLDGHRRHLPGPGRRPHARRAGHRRRPCRPGGPAGAGRSRPQHPRAGGAGKGRGRVGRGEHVRRGRRTAVLGGGRRTAGAAGLPRGEHAGRDGRPPLPPLRALRLGRGAAGRPRQLAARPAHRRTDRRLRATRRRLRGRGAADLAAGRRRPPQSQRGQVRSRHGRCARDPAGRAQRLRLPRGDPPDPRRRPATGDRGHPFGRAPVARGLGSRRAPAGGHPAGPARRAVM</sequence>
<proteinExistence type="predicted"/>
<feature type="compositionally biased region" description="Basic and acidic residues" evidence="1">
    <location>
        <begin position="80"/>
        <end position="89"/>
    </location>
</feature>
<feature type="compositionally biased region" description="Low complexity" evidence="1">
    <location>
        <begin position="185"/>
        <end position="204"/>
    </location>
</feature>
<feature type="compositionally biased region" description="Low complexity" evidence="1">
    <location>
        <begin position="39"/>
        <end position="49"/>
    </location>
</feature>
<gene>
    <name evidence="2" type="ORF">AVDCRST_MAG52-3637</name>
</gene>
<organism evidence="2">
    <name type="scientific">uncultured Blastococcus sp</name>
    <dbReference type="NCBI Taxonomy" id="217144"/>
    <lineage>
        <taxon>Bacteria</taxon>
        <taxon>Bacillati</taxon>
        <taxon>Actinomycetota</taxon>
        <taxon>Actinomycetes</taxon>
        <taxon>Geodermatophilales</taxon>
        <taxon>Geodermatophilaceae</taxon>
        <taxon>Blastococcus</taxon>
        <taxon>environmental samples</taxon>
    </lineage>
</organism>
<feature type="compositionally biased region" description="Basic residues" evidence="1">
    <location>
        <begin position="1"/>
        <end position="17"/>
    </location>
</feature>
<feature type="non-terminal residue" evidence="2">
    <location>
        <position position="314"/>
    </location>
</feature>
<evidence type="ECO:0000256" key="1">
    <source>
        <dbReference type="SAM" id="MobiDB-lite"/>
    </source>
</evidence>
<feature type="compositionally biased region" description="Low complexity" evidence="1">
    <location>
        <begin position="297"/>
        <end position="314"/>
    </location>
</feature>
<dbReference type="EMBL" id="CADCTN010000230">
    <property type="protein sequence ID" value="CAA9273446.1"/>
    <property type="molecule type" value="Genomic_DNA"/>
</dbReference>
<feature type="non-terminal residue" evidence="2">
    <location>
        <position position="1"/>
    </location>
</feature>
<feature type="compositionally biased region" description="Basic residues" evidence="1">
    <location>
        <begin position="205"/>
        <end position="223"/>
    </location>
</feature>
<keyword evidence="2" id="KW-0436">Ligase</keyword>
<feature type="compositionally biased region" description="Basic residues" evidence="1">
    <location>
        <begin position="50"/>
        <end position="62"/>
    </location>
</feature>
<dbReference type="GO" id="GO:0043757">
    <property type="term" value="F:adenosylcobinamide-phosphate synthase activity"/>
    <property type="evidence" value="ECO:0007669"/>
    <property type="project" value="UniProtKB-EC"/>
</dbReference>